<keyword evidence="1" id="KW-0812">Transmembrane</keyword>
<evidence type="ECO:0000256" key="1">
    <source>
        <dbReference type="SAM" id="Phobius"/>
    </source>
</evidence>
<accession>A0AAN9KCM5</accession>
<protein>
    <submittedName>
        <fullName evidence="2">Uncharacterized protein</fullName>
    </submittedName>
</protein>
<comment type="caution">
    <text evidence="2">The sequence shown here is derived from an EMBL/GenBank/DDBJ whole genome shotgun (WGS) entry which is preliminary data.</text>
</comment>
<proteinExistence type="predicted"/>
<dbReference type="EMBL" id="JAYMYQ010000008">
    <property type="protein sequence ID" value="KAK7314519.1"/>
    <property type="molecule type" value="Genomic_DNA"/>
</dbReference>
<keyword evidence="1" id="KW-1133">Transmembrane helix</keyword>
<evidence type="ECO:0000313" key="2">
    <source>
        <dbReference type="EMBL" id="KAK7314519.1"/>
    </source>
</evidence>
<keyword evidence="3" id="KW-1185">Reference proteome</keyword>
<feature type="transmembrane region" description="Helical" evidence="1">
    <location>
        <begin position="20"/>
        <end position="37"/>
    </location>
</feature>
<reference evidence="2 3" key="1">
    <citation type="submission" date="2024-01" db="EMBL/GenBank/DDBJ databases">
        <title>The genomes of 5 underutilized Papilionoideae crops provide insights into root nodulation and disease resistanc.</title>
        <authorList>
            <person name="Jiang F."/>
        </authorList>
    </citation>
    <scope>NUCLEOTIDE SEQUENCE [LARGE SCALE GENOMIC DNA]</scope>
    <source>
        <strain evidence="2">LVBAO_FW01</strain>
        <tissue evidence="2">Leaves</tissue>
    </source>
</reference>
<keyword evidence="1" id="KW-0472">Membrane</keyword>
<dbReference type="Proteomes" id="UP001367508">
    <property type="component" value="Unassembled WGS sequence"/>
</dbReference>
<sequence length="87" mass="9900">MEWLANLINLWGHFSLKIQFMVSFHTLYFLVDGYLTCMEKEKIRKLKVVVGLQTLNESESKKSGISVLTIMPLTKCTKASRCTTNAA</sequence>
<gene>
    <name evidence="2" type="ORF">VNO77_33045</name>
</gene>
<evidence type="ECO:0000313" key="3">
    <source>
        <dbReference type="Proteomes" id="UP001367508"/>
    </source>
</evidence>
<dbReference type="AlphaFoldDB" id="A0AAN9KCM5"/>
<name>A0AAN9KCM5_CANGL</name>
<organism evidence="2 3">
    <name type="scientific">Canavalia gladiata</name>
    <name type="common">Sword bean</name>
    <name type="synonym">Dolichos gladiatus</name>
    <dbReference type="NCBI Taxonomy" id="3824"/>
    <lineage>
        <taxon>Eukaryota</taxon>
        <taxon>Viridiplantae</taxon>
        <taxon>Streptophyta</taxon>
        <taxon>Embryophyta</taxon>
        <taxon>Tracheophyta</taxon>
        <taxon>Spermatophyta</taxon>
        <taxon>Magnoliopsida</taxon>
        <taxon>eudicotyledons</taxon>
        <taxon>Gunneridae</taxon>
        <taxon>Pentapetalae</taxon>
        <taxon>rosids</taxon>
        <taxon>fabids</taxon>
        <taxon>Fabales</taxon>
        <taxon>Fabaceae</taxon>
        <taxon>Papilionoideae</taxon>
        <taxon>50 kb inversion clade</taxon>
        <taxon>NPAAA clade</taxon>
        <taxon>indigoferoid/millettioid clade</taxon>
        <taxon>Phaseoleae</taxon>
        <taxon>Canavalia</taxon>
    </lineage>
</organism>